<accession>A0ACB9DBF4</accession>
<name>A0ACB9DBF4_9ASTR</name>
<evidence type="ECO:0000313" key="1">
    <source>
        <dbReference type="EMBL" id="KAI3743867.1"/>
    </source>
</evidence>
<dbReference type="Proteomes" id="UP001056120">
    <property type="component" value="Linkage Group LG19"/>
</dbReference>
<proteinExistence type="predicted"/>
<organism evidence="1 2">
    <name type="scientific">Smallanthus sonchifolius</name>
    <dbReference type="NCBI Taxonomy" id="185202"/>
    <lineage>
        <taxon>Eukaryota</taxon>
        <taxon>Viridiplantae</taxon>
        <taxon>Streptophyta</taxon>
        <taxon>Embryophyta</taxon>
        <taxon>Tracheophyta</taxon>
        <taxon>Spermatophyta</taxon>
        <taxon>Magnoliopsida</taxon>
        <taxon>eudicotyledons</taxon>
        <taxon>Gunneridae</taxon>
        <taxon>Pentapetalae</taxon>
        <taxon>asterids</taxon>
        <taxon>campanulids</taxon>
        <taxon>Asterales</taxon>
        <taxon>Asteraceae</taxon>
        <taxon>Asteroideae</taxon>
        <taxon>Heliantheae alliance</taxon>
        <taxon>Millerieae</taxon>
        <taxon>Smallanthus</taxon>
    </lineage>
</organism>
<comment type="caution">
    <text evidence="1">The sequence shown here is derived from an EMBL/GenBank/DDBJ whole genome shotgun (WGS) entry which is preliminary data.</text>
</comment>
<reference evidence="1 2" key="2">
    <citation type="journal article" date="2022" name="Mol. Ecol. Resour.">
        <title>The genomes of chicory, endive, great burdock and yacon provide insights into Asteraceae paleo-polyploidization history and plant inulin production.</title>
        <authorList>
            <person name="Fan W."/>
            <person name="Wang S."/>
            <person name="Wang H."/>
            <person name="Wang A."/>
            <person name="Jiang F."/>
            <person name="Liu H."/>
            <person name="Zhao H."/>
            <person name="Xu D."/>
            <person name="Zhang Y."/>
        </authorList>
    </citation>
    <scope>NUCLEOTIDE SEQUENCE [LARGE SCALE GENOMIC DNA]</scope>
    <source>
        <strain evidence="2">cv. Yunnan</strain>
        <tissue evidence="1">Leaves</tissue>
    </source>
</reference>
<protein>
    <submittedName>
        <fullName evidence="1">Uncharacterized protein</fullName>
    </submittedName>
</protein>
<evidence type="ECO:0000313" key="2">
    <source>
        <dbReference type="Proteomes" id="UP001056120"/>
    </source>
</evidence>
<gene>
    <name evidence="1" type="ORF">L1987_56934</name>
</gene>
<sequence length="86" mass="9542">MLNIAISGRIQVILSASNMGALDEGHYHVVLENGVKLDGFEHEPETFAIEADVKPFVKAPESRKELIKNNLKTVEVYRSAIHLEVA</sequence>
<dbReference type="EMBL" id="CM042036">
    <property type="protein sequence ID" value="KAI3743867.1"/>
    <property type="molecule type" value="Genomic_DNA"/>
</dbReference>
<keyword evidence="2" id="KW-1185">Reference proteome</keyword>
<reference evidence="2" key="1">
    <citation type="journal article" date="2022" name="Mol. Ecol. Resour.">
        <title>The genomes of chicory, endive, great burdock and yacon provide insights into Asteraceae palaeo-polyploidization history and plant inulin production.</title>
        <authorList>
            <person name="Fan W."/>
            <person name="Wang S."/>
            <person name="Wang H."/>
            <person name="Wang A."/>
            <person name="Jiang F."/>
            <person name="Liu H."/>
            <person name="Zhao H."/>
            <person name="Xu D."/>
            <person name="Zhang Y."/>
        </authorList>
    </citation>
    <scope>NUCLEOTIDE SEQUENCE [LARGE SCALE GENOMIC DNA]</scope>
    <source>
        <strain evidence="2">cv. Yunnan</strain>
    </source>
</reference>